<feature type="transmembrane region" description="Helical" evidence="2">
    <location>
        <begin position="226"/>
        <end position="244"/>
    </location>
</feature>
<evidence type="ECO:0000256" key="2">
    <source>
        <dbReference type="SAM" id="Phobius"/>
    </source>
</evidence>
<feature type="region of interest" description="Disordered" evidence="1">
    <location>
        <begin position="148"/>
        <end position="176"/>
    </location>
</feature>
<keyword evidence="3" id="KW-0732">Signal</keyword>
<feature type="transmembrane region" description="Helical" evidence="2">
    <location>
        <begin position="318"/>
        <end position="339"/>
    </location>
</feature>
<dbReference type="RefSeq" id="WP_126318282.1">
    <property type="nucleotide sequence ID" value="NZ_LR134408.1"/>
</dbReference>
<evidence type="ECO:0000313" key="4">
    <source>
        <dbReference type="EMBL" id="VEH72138.1"/>
    </source>
</evidence>
<protein>
    <submittedName>
        <fullName evidence="4">Secreted protein</fullName>
    </submittedName>
</protein>
<dbReference type="Proteomes" id="UP000280707">
    <property type="component" value="Chromosome"/>
</dbReference>
<accession>A0ABY6TCI5</accession>
<dbReference type="EMBL" id="LR134408">
    <property type="protein sequence ID" value="VEH72138.1"/>
    <property type="molecule type" value="Genomic_DNA"/>
</dbReference>
<organism evidence="4 5">
    <name type="scientific">Corynebacterium segmentosum</name>
    <dbReference type="NCBI Taxonomy" id="43990"/>
    <lineage>
        <taxon>Bacteria</taxon>
        <taxon>Bacillati</taxon>
        <taxon>Actinomycetota</taxon>
        <taxon>Actinomycetes</taxon>
        <taxon>Mycobacteriales</taxon>
        <taxon>Corynebacteriaceae</taxon>
        <taxon>Corynebacterium</taxon>
    </lineage>
</organism>
<keyword evidence="2" id="KW-0812">Transmembrane</keyword>
<keyword evidence="2" id="KW-0472">Membrane</keyword>
<feature type="chain" id="PRO_5045858408" evidence="3">
    <location>
        <begin position="28"/>
        <end position="345"/>
    </location>
</feature>
<evidence type="ECO:0000256" key="1">
    <source>
        <dbReference type="SAM" id="MobiDB-lite"/>
    </source>
</evidence>
<name>A0ABY6TCI5_9CORY</name>
<reference evidence="4 5" key="1">
    <citation type="submission" date="2018-12" db="EMBL/GenBank/DDBJ databases">
        <authorList>
            <consortium name="Pathogen Informatics"/>
        </authorList>
    </citation>
    <scope>NUCLEOTIDE SEQUENCE [LARGE SCALE GENOMIC DNA]</scope>
    <source>
        <strain evidence="4 5">NCTC934</strain>
    </source>
</reference>
<gene>
    <name evidence="4" type="ORF">NCTC934_00402</name>
</gene>
<feature type="signal peptide" evidence="3">
    <location>
        <begin position="1"/>
        <end position="27"/>
    </location>
</feature>
<sequence>MKRLPKTLTAAVLTGALALGGTAVAQAQLPLPDTTTIRGLEYHKQDDNTWVQVEKQEDGSYEKVDGGKSFTREQLADELGVDFQPLAPLDEDSESNTANTDGSEVTRHDTGGAPITVDGVKYFPQEDGSYLSKPENGNPVKLTADQAKPFLPGQQDSGVDTSDIPAPATKEDKDGNTWYQHIQDPTIYVKDSNDVNVEITKEMREAYAKAFPGETETEKKFDAKKLAWLALPAALIIGGITWYLTHDGKTYVKDEARKNEQPTAEEKAASEQMLKENKDEVIAQGGKLAEGNSAQGTTNGAQSTDNVRGMAAETGNNSIARGAVALAIAGLLAAGAFVARRKFFA</sequence>
<evidence type="ECO:0000256" key="3">
    <source>
        <dbReference type="SAM" id="SignalP"/>
    </source>
</evidence>
<proteinExistence type="predicted"/>
<keyword evidence="5" id="KW-1185">Reference proteome</keyword>
<evidence type="ECO:0000313" key="5">
    <source>
        <dbReference type="Proteomes" id="UP000280707"/>
    </source>
</evidence>
<feature type="region of interest" description="Disordered" evidence="1">
    <location>
        <begin position="86"/>
        <end position="120"/>
    </location>
</feature>
<keyword evidence="2" id="KW-1133">Transmembrane helix</keyword>